<gene>
    <name evidence="2" type="ORF">GCM10023094_41440</name>
</gene>
<feature type="domain" description="PhnB-like" evidence="1">
    <location>
        <begin position="2"/>
        <end position="117"/>
    </location>
</feature>
<evidence type="ECO:0000259" key="1">
    <source>
        <dbReference type="Pfam" id="PF06983"/>
    </source>
</evidence>
<reference evidence="3" key="1">
    <citation type="journal article" date="2019" name="Int. J. Syst. Evol. Microbiol.">
        <title>The Global Catalogue of Microorganisms (GCM) 10K type strain sequencing project: providing services to taxonomists for standard genome sequencing and annotation.</title>
        <authorList>
            <consortium name="The Broad Institute Genomics Platform"/>
            <consortium name="The Broad Institute Genome Sequencing Center for Infectious Disease"/>
            <person name="Wu L."/>
            <person name="Ma J."/>
        </authorList>
    </citation>
    <scope>NUCLEOTIDE SEQUENCE [LARGE SCALE GENOMIC DNA]</scope>
    <source>
        <strain evidence="3">JCM 32206</strain>
    </source>
</reference>
<dbReference type="InterPro" id="IPR009725">
    <property type="entry name" value="3_dmu_93_MTrfase"/>
</dbReference>
<evidence type="ECO:0000313" key="3">
    <source>
        <dbReference type="Proteomes" id="UP001501183"/>
    </source>
</evidence>
<dbReference type="CDD" id="cd06588">
    <property type="entry name" value="PhnB_like"/>
    <property type="match status" value="1"/>
</dbReference>
<keyword evidence="3" id="KW-1185">Reference proteome</keyword>
<dbReference type="RefSeq" id="WP_345349561.1">
    <property type="nucleotide sequence ID" value="NZ_BAABFB010000063.1"/>
</dbReference>
<dbReference type="PIRSF" id="PIRSF021700">
    <property type="entry name" value="3_dmu_93_MTrfase"/>
    <property type="match status" value="1"/>
</dbReference>
<sequence length="158" mass="16993">MQKITPCLWFDSQAEEAANFYTSVFKDSSIGEISRYGEGMPKPAGTAMTVAFTLNGQDFTALNGGPEFAFTEAISFQIDCADQAEVDEYWAALTADGGQESQCGWLKDKFGMSWQIVPSALPGIIGGPDPAGAQRAVAAMMQMRKLDIGVLQKAYDGE</sequence>
<dbReference type="Pfam" id="PF06983">
    <property type="entry name" value="3-dmu-9_3-mt"/>
    <property type="match status" value="1"/>
</dbReference>
<protein>
    <submittedName>
        <fullName evidence="2">VOC family protein</fullName>
    </submittedName>
</protein>
<proteinExistence type="predicted"/>
<accession>A0ABP8PCY3</accession>
<dbReference type="PANTHER" id="PTHR33990">
    <property type="entry name" value="PROTEIN YJDN-RELATED"/>
    <property type="match status" value="1"/>
</dbReference>
<dbReference type="PANTHER" id="PTHR33990:SF2">
    <property type="entry name" value="PHNB-LIKE DOMAIN-CONTAINING PROTEIN"/>
    <property type="match status" value="1"/>
</dbReference>
<dbReference type="InterPro" id="IPR028973">
    <property type="entry name" value="PhnB-like"/>
</dbReference>
<dbReference type="Gene3D" id="3.10.180.10">
    <property type="entry name" value="2,3-Dihydroxybiphenyl 1,2-Dioxygenase, domain 1"/>
    <property type="match status" value="1"/>
</dbReference>
<dbReference type="EMBL" id="BAABFB010000063">
    <property type="protein sequence ID" value="GAA4485876.1"/>
    <property type="molecule type" value="Genomic_DNA"/>
</dbReference>
<dbReference type="SUPFAM" id="SSF54593">
    <property type="entry name" value="Glyoxalase/Bleomycin resistance protein/Dihydroxybiphenyl dioxygenase"/>
    <property type="match status" value="1"/>
</dbReference>
<comment type="caution">
    <text evidence="2">The sequence shown here is derived from an EMBL/GenBank/DDBJ whole genome shotgun (WGS) entry which is preliminary data.</text>
</comment>
<name>A0ABP8PCY3_9NOCA</name>
<dbReference type="InterPro" id="IPR029068">
    <property type="entry name" value="Glyas_Bleomycin-R_OHBP_Dase"/>
</dbReference>
<dbReference type="Proteomes" id="UP001501183">
    <property type="component" value="Unassembled WGS sequence"/>
</dbReference>
<evidence type="ECO:0000313" key="2">
    <source>
        <dbReference type="EMBL" id="GAA4485876.1"/>
    </source>
</evidence>
<organism evidence="2 3">
    <name type="scientific">Rhodococcus olei</name>
    <dbReference type="NCBI Taxonomy" id="2161675"/>
    <lineage>
        <taxon>Bacteria</taxon>
        <taxon>Bacillati</taxon>
        <taxon>Actinomycetota</taxon>
        <taxon>Actinomycetes</taxon>
        <taxon>Mycobacteriales</taxon>
        <taxon>Nocardiaceae</taxon>
        <taxon>Rhodococcus</taxon>
    </lineage>
</organism>